<dbReference type="CDD" id="cd00207">
    <property type="entry name" value="fer2"/>
    <property type="match status" value="1"/>
</dbReference>
<dbReference type="PROSITE" id="PS51379">
    <property type="entry name" value="4FE4S_FER_2"/>
    <property type="match status" value="2"/>
</dbReference>
<dbReference type="Gene3D" id="3.30.70.20">
    <property type="match status" value="1"/>
</dbReference>
<dbReference type="Pfam" id="PF10588">
    <property type="entry name" value="NADH-G_4Fe-4S_3"/>
    <property type="match status" value="1"/>
</dbReference>
<dbReference type="Pfam" id="PF04879">
    <property type="entry name" value="Molybdop_Fe4S4"/>
    <property type="match status" value="1"/>
</dbReference>
<dbReference type="PANTHER" id="PTHR43105:SF14">
    <property type="entry name" value="FORMATE DEHYDROGENASE H"/>
    <property type="match status" value="1"/>
</dbReference>
<protein>
    <submittedName>
        <fullName evidence="19">NADH-quinone oxidoreductase subunit G 2</fullName>
        <ecNumber evidence="19">1.7.99.4</ecNumber>
    </submittedName>
</protein>
<evidence type="ECO:0000256" key="14">
    <source>
        <dbReference type="ARBA" id="ARBA00034078"/>
    </source>
</evidence>
<dbReference type="InterPro" id="IPR054351">
    <property type="entry name" value="NADH_UbQ_OxRdtase_ferredoxin"/>
</dbReference>
<comment type="subcellular location">
    <subcellularLocation>
        <location evidence="2">Membrane</location>
    </subcellularLocation>
</comment>
<keyword evidence="13" id="KW-0472">Membrane</keyword>
<dbReference type="AlphaFoldDB" id="A0A2P2BSC2"/>
<feature type="domain" description="4Fe-4S His(Cys)3-ligated-type" evidence="18">
    <location>
        <begin position="78"/>
        <end position="117"/>
    </location>
</feature>
<evidence type="ECO:0000313" key="20">
    <source>
        <dbReference type="Proteomes" id="UP000245695"/>
    </source>
</evidence>
<keyword evidence="4" id="KW-0004">4Fe-4S</keyword>
<evidence type="ECO:0000256" key="12">
    <source>
        <dbReference type="ARBA" id="ARBA00023027"/>
    </source>
</evidence>
<keyword evidence="20" id="KW-1185">Reference proteome</keyword>
<evidence type="ECO:0000256" key="5">
    <source>
        <dbReference type="ARBA" id="ARBA00022714"/>
    </source>
</evidence>
<dbReference type="PROSITE" id="PS51085">
    <property type="entry name" value="2FE2S_FER_2"/>
    <property type="match status" value="1"/>
</dbReference>
<evidence type="ECO:0000256" key="9">
    <source>
        <dbReference type="ARBA" id="ARBA00023002"/>
    </source>
</evidence>
<keyword evidence="11" id="KW-0411">Iron-sulfur</keyword>
<dbReference type="Gene3D" id="3.10.20.740">
    <property type="match status" value="1"/>
</dbReference>
<dbReference type="SUPFAM" id="SSF54292">
    <property type="entry name" value="2Fe-2S ferredoxin-like"/>
    <property type="match status" value="1"/>
</dbReference>
<evidence type="ECO:0000256" key="7">
    <source>
        <dbReference type="ARBA" id="ARBA00022737"/>
    </source>
</evidence>
<dbReference type="GO" id="GO:0051539">
    <property type="term" value="F:4 iron, 4 sulfur cluster binding"/>
    <property type="evidence" value="ECO:0007669"/>
    <property type="project" value="UniProtKB-KW"/>
</dbReference>
<dbReference type="EMBL" id="LN650648">
    <property type="protein sequence ID" value="CEI73246.1"/>
    <property type="molecule type" value="Genomic_DNA"/>
</dbReference>
<dbReference type="SUPFAM" id="SSF53706">
    <property type="entry name" value="Formate dehydrogenase/DMSO reductase, domains 1-3"/>
    <property type="match status" value="1"/>
</dbReference>
<evidence type="ECO:0000259" key="18">
    <source>
        <dbReference type="PROSITE" id="PS51839"/>
    </source>
</evidence>
<dbReference type="GO" id="GO:0051537">
    <property type="term" value="F:2 iron, 2 sulfur cluster binding"/>
    <property type="evidence" value="ECO:0007669"/>
    <property type="project" value="UniProtKB-KW"/>
</dbReference>
<dbReference type="PROSITE" id="PS51669">
    <property type="entry name" value="4FE4S_MOW_BIS_MGD"/>
    <property type="match status" value="1"/>
</dbReference>
<comment type="cofactor">
    <cofactor evidence="1">
        <name>[4Fe-4S] cluster</name>
        <dbReference type="ChEBI" id="CHEBI:49883"/>
    </cofactor>
</comment>
<evidence type="ECO:0000256" key="11">
    <source>
        <dbReference type="ARBA" id="ARBA00023014"/>
    </source>
</evidence>
<dbReference type="FunFam" id="3.10.20.740:FF:000004">
    <property type="entry name" value="NADH-quinone oxidoreductase"/>
    <property type="match status" value="1"/>
</dbReference>
<organism evidence="19 20">
    <name type="scientific">Romboutsia hominis</name>
    <dbReference type="NCBI Taxonomy" id="1507512"/>
    <lineage>
        <taxon>Bacteria</taxon>
        <taxon>Bacillati</taxon>
        <taxon>Bacillota</taxon>
        <taxon>Clostridia</taxon>
        <taxon>Peptostreptococcales</taxon>
        <taxon>Peptostreptococcaceae</taxon>
        <taxon>Romboutsia</taxon>
    </lineage>
</organism>
<evidence type="ECO:0000256" key="2">
    <source>
        <dbReference type="ARBA" id="ARBA00004370"/>
    </source>
</evidence>
<keyword evidence="12" id="KW-0520">NAD</keyword>
<evidence type="ECO:0000313" key="19">
    <source>
        <dbReference type="EMBL" id="CEI73246.1"/>
    </source>
</evidence>
<proteinExistence type="inferred from homology"/>
<keyword evidence="10" id="KW-0408">Iron</keyword>
<dbReference type="InterPro" id="IPR036010">
    <property type="entry name" value="2Fe-2S_ferredoxin-like_sf"/>
</dbReference>
<accession>A0A2P2BSC2</accession>
<dbReference type="InterPro" id="IPR017900">
    <property type="entry name" value="4Fe4S_Fe_S_CS"/>
</dbReference>
<dbReference type="PANTHER" id="PTHR43105">
    <property type="entry name" value="RESPIRATORY NITRATE REDUCTASE"/>
    <property type="match status" value="1"/>
</dbReference>
<evidence type="ECO:0000256" key="1">
    <source>
        <dbReference type="ARBA" id="ARBA00001966"/>
    </source>
</evidence>
<dbReference type="SMART" id="SM00929">
    <property type="entry name" value="NADH-G_4Fe-4S_3"/>
    <property type="match status" value="1"/>
</dbReference>
<feature type="domain" description="4Fe-4S Mo/W bis-MGD-type" evidence="17">
    <location>
        <begin position="215"/>
        <end position="270"/>
    </location>
</feature>
<feature type="domain" description="4Fe-4S ferredoxin-type" evidence="16">
    <location>
        <begin position="138"/>
        <end position="168"/>
    </location>
</feature>
<dbReference type="InterPro" id="IPR017896">
    <property type="entry name" value="4Fe4S_Fe-S-bd"/>
</dbReference>
<dbReference type="PROSITE" id="PS00551">
    <property type="entry name" value="MOLYBDOPTERIN_PROK_1"/>
    <property type="match status" value="1"/>
</dbReference>
<dbReference type="KEGG" id="rhom:FRIFI_1713"/>
<evidence type="ECO:0000256" key="6">
    <source>
        <dbReference type="ARBA" id="ARBA00022723"/>
    </source>
</evidence>
<reference evidence="19 20" key="1">
    <citation type="submission" date="2014-09" db="EMBL/GenBank/DDBJ databases">
        <authorList>
            <person name="Hornung B.V."/>
        </authorList>
    </citation>
    <scope>NUCLEOTIDE SEQUENCE [LARGE SCALE GENOMIC DNA]</scope>
    <source>
        <strain evidence="19 20">FRIFI</strain>
    </source>
</reference>
<dbReference type="Pfam" id="PF00384">
    <property type="entry name" value="Molybdopterin"/>
    <property type="match status" value="1"/>
</dbReference>
<dbReference type="Proteomes" id="UP000245695">
    <property type="component" value="Chromosome 1"/>
</dbReference>
<dbReference type="SMART" id="SM00926">
    <property type="entry name" value="Molybdop_Fe4S4"/>
    <property type="match status" value="1"/>
</dbReference>
<evidence type="ECO:0000256" key="8">
    <source>
        <dbReference type="ARBA" id="ARBA00022967"/>
    </source>
</evidence>
<evidence type="ECO:0000256" key="3">
    <source>
        <dbReference type="ARBA" id="ARBA00005404"/>
    </source>
</evidence>
<dbReference type="Pfam" id="PF13510">
    <property type="entry name" value="Fer2_4"/>
    <property type="match status" value="1"/>
</dbReference>
<evidence type="ECO:0000256" key="13">
    <source>
        <dbReference type="ARBA" id="ARBA00023136"/>
    </source>
</evidence>
<evidence type="ECO:0000259" key="16">
    <source>
        <dbReference type="PROSITE" id="PS51379"/>
    </source>
</evidence>
<dbReference type="FunFam" id="3.30.70.20:FF:000035">
    <property type="entry name" value="Iron hydrogenase 1"/>
    <property type="match status" value="1"/>
</dbReference>
<keyword evidence="5" id="KW-0001">2Fe-2S</keyword>
<dbReference type="InterPro" id="IPR019574">
    <property type="entry name" value="NADH_UbQ_OxRdtase_Gsu_4Fe4S-bd"/>
</dbReference>
<dbReference type="FunFam" id="2.20.25.90:FF:000001">
    <property type="entry name" value="Formate dehydrogenase subunit alpha"/>
    <property type="match status" value="1"/>
</dbReference>
<dbReference type="InterPro" id="IPR027467">
    <property type="entry name" value="MopterinOxRdtase_cofactor_BS"/>
</dbReference>
<dbReference type="GO" id="GO:0016020">
    <property type="term" value="C:membrane"/>
    <property type="evidence" value="ECO:0007669"/>
    <property type="project" value="UniProtKB-SubCell"/>
</dbReference>
<keyword evidence="6" id="KW-0479">Metal-binding</keyword>
<evidence type="ECO:0000259" key="17">
    <source>
        <dbReference type="PROSITE" id="PS51669"/>
    </source>
</evidence>
<keyword evidence="9 19" id="KW-0560">Oxidoreductase</keyword>
<evidence type="ECO:0000256" key="10">
    <source>
        <dbReference type="ARBA" id="ARBA00023004"/>
    </source>
</evidence>
<dbReference type="PROSITE" id="PS51839">
    <property type="entry name" value="4FE4S_HC3"/>
    <property type="match status" value="1"/>
</dbReference>
<feature type="domain" description="2Fe-2S ferredoxin-type" evidence="15">
    <location>
        <begin position="1"/>
        <end position="78"/>
    </location>
</feature>
<dbReference type="InterPro" id="IPR050123">
    <property type="entry name" value="Prok_molybdopt-oxidoreductase"/>
</dbReference>
<dbReference type="GO" id="GO:0022904">
    <property type="term" value="P:respiratory electron transport chain"/>
    <property type="evidence" value="ECO:0007669"/>
    <property type="project" value="TreeGrafter"/>
</dbReference>
<dbReference type="InterPro" id="IPR006656">
    <property type="entry name" value="Mopterin_OxRdtase"/>
</dbReference>
<dbReference type="Pfam" id="PF22117">
    <property type="entry name" value="Fer4_Nqo3"/>
    <property type="match status" value="1"/>
</dbReference>
<feature type="domain" description="4Fe-4S ferredoxin-type" evidence="16">
    <location>
        <begin position="181"/>
        <end position="210"/>
    </location>
</feature>
<sequence>MVNIIINDTKVSVKKGTTIFNACKSIGIELPNFCNDERLNPSGLCRMCVVEIKGSKNLEVACGKIVKEGMEILTNSKKVQSARKEILELMISDHPLECTTCARSGSCKLQDYSSIYLNNFKPKYDNQPKKLPIDDSNPFFYYDPNKCILCKKCVRVCEELQEVSAISSVDRGYETEITPFFRENLNESSCVSCGNCVSICPVGALVPKNADFYNTKKVKTTCSYCGVGCQLELQVKDDKVVGSQPVFGEVNDGLLCVKGKFGYKFINHEDRLKNPLIKVGEKFEEVTWEKAYDYILENFNKTKKVYGSDAFAGLSSARCSNEENYLFQKMIRGVMGTNNVDHCARL</sequence>
<keyword evidence="7" id="KW-0677">Repeat</keyword>
<dbReference type="GO" id="GO:0046872">
    <property type="term" value="F:metal ion binding"/>
    <property type="evidence" value="ECO:0007669"/>
    <property type="project" value="UniProtKB-KW"/>
</dbReference>
<dbReference type="EC" id="1.7.99.4" evidence="19"/>
<dbReference type="Gene3D" id="3.40.50.740">
    <property type="match status" value="1"/>
</dbReference>
<dbReference type="Gene3D" id="2.20.25.90">
    <property type="entry name" value="ADC-like domains"/>
    <property type="match status" value="1"/>
</dbReference>
<comment type="cofactor">
    <cofactor evidence="14">
        <name>[2Fe-2S] cluster</name>
        <dbReference type="ChEBI" id="CHEBI:190135"/>
    </cofactor>
</comment>
<dbReference type="PROSITE" id="PS00198">
    <property type="entry name" value="4FE4S_FER_1"/>
    <property type="match status" value="1"/>
</dbReference>
<dbReference type="GO" id="GO:0003954">
    <property type="term" value="F:NADH dehydrogenase activity"/>
    <property type="evidence" value="ECO:0007669"/>
    <property type="project" value="TreeGrafter"/>
</dbReference>
<dbReference type="InterPro" id="IPR006963">
    <property type="entry name" value="Mopterin_OxRdtase_4Fe-4S_dom"/>
</dbReference>
<evidence type="ECO:0000256" key="4">
    <source>
        <dbReference type="ARBA" id="ARBA00022485"/>
    </source>
</evidence>
<dbReference type="InterPro" id="IPR001041">
    <property type="entry name" value="2Fe-2S_ferredoxin-type"/>
</dbReference>
<dbReference type="SUPFAM" id="SSF54862">
    <property type="entry name" value="4Fe-4S ferredoxins"/>
    <property type="match status" value="1"/>
</dbReference>
<comment type="similarity">
    <text evidence="3">Belongs to the complex I 75 kDa subunit family.</text>
</comment>
<gene>
    <name evidence="19" type="ORF">FRIFI_1713</name>
</gene>
<keyword evidence="8" id="KW-1278">Translocase</keyword>
<evidence type="ECO:0000259" key="15">
    <source>
        <dbReference type="PROSITE" id="PS51085"/>
    </source>
</evidence>
<name>A0A2P2BSC2_9FIRM</name>